<evidence type="ECO:0000256" key="5">
    <source>
        <dbReference type="ARBA" id="ARBA00023004"/>
    </source>
</evidence>
<dbReference type="PANTHER" id="PTHR48084">
    <property type="entry name" value="2-OXOGLUTARATE OXIDOREDUCTASE SUBUNIT KORB-RELATED"/>
    <property type="match status" value="1"/>
</dbReference>
<dbReference type="RefSeq" id="WP_093253479.1">
    <property type="nucleotide sequence ID" value="NZ_FNQM01000006.1"/>
</dbReference>
<dbReference type="InterPro" id="IPR009014">
    <property type="entry name" value="Transketo_C/PFOR_II"/>
</dbReference>
<dbReference type="SUPFAM" id="SSF53323">
    <property type="entry name" value="Pyruvate-ferredoxin oxidoreductase, PFOR, domain III"/>
    <property type="match status" value="1"/>
</dbReference>
<dbReference type="STRING" id="89524.SAMN05444370_10646"/>
<keyword evidence="9" id="KW-1185">Reference proteome</keyword>
<evidence type="ECO:0000256" key="2">
    <source>
        <dbReference type="ARBA" id="ARBA00022485"/>
    </source>
</evidence>
<sequence>MDLRDVSLSDRFDLGKRSVLLSGVQALTRAALMQRARDAAAGLDTAGYVTGYRGSPLGAVDQTFAREGRRLAAAKVVFQPGLNEDLAATACWGTQQAQLRGEGRHAGVFAMWYGKGPGVDRTGDVFRHANFAGTAPLGGVLAVMGDDHTCESSTTCHQSDLAMLDAMIPVLSPAGVQEVLDFSLMGWALSRYAGLWVGLKCLKDTVEVVEVVDGDPHRLNIVEPPDFAMPEGGVSIRLHDTPQAQEARMHEVKRHAALAFARANGLDRRTHGRAGARIGLVASGKSWLDLVHALELLGIDEAACERLGLTVWKIGMVWPVEGVALSAWAEGLELMVVVEEKRPVIEAQIKEALYNNPAASRPRIIGGRDEAGRILFRETMALDPVEIALALAGLLRGEGATTPEVAARAEALAQAGRGANAEVIAERQPWFCAGCPHNSSTKLPEGARAYAGIGCHYMVQWMDRETEGFTHMGGEGANWIGEAHFSSRAHVFQNMGDGTYNHSGVQSIRAAVAAGTTITFKILYNDAVAMTGGQANEGGLDAYRIVEELRAMGVKRIVAVHDPKEAFEPARLPANVRAETRDRLMAVQRELESVPGVTAIVYVQTCAAEKRRRRKHGAFPDPDMRVFINPEVCEGCGDCSAKSNCVAVTPLETKLGRKRQIDQSACNKDFSCLEGFCPSFVTLHGAKPRKAAGASVALPDLPEPEVPPLDRIWNTVITGVGGTGVVTVGALLSMAAHLEGRGAGEMQMAGLAQKGGAVSIHVRIAPKPSDITAIRVSTGEADAVIGGDLVVAAGPKALATMARGRTGVVCNEHEIVTGRFVKDGAFSLPSERLRRALEARVGADAVAWLDATRLAEKLVGDAIYANVLMLGAAWQRGLVPLSRAALMRAIELNGAGVEGNKLAFGIGRWAAVDPAAARAALGEAAPLDETLDALISDRAARLTAYQSRRWARRFEAAVAALRAAEARVAPGAEALTRAAAVSLHKLMSYKDEYEVARLHAETLRAAVAEGFEGVERIELHLAPPLLARKGPDGHPRKASFGPWMLRAFGLLRRGKALRGTPLDPFGWTAERRMERRLISEFRADLVRLVAKLTPESHALAVEMASWPQDVKGFGHVKAANAARADARRAQLWEAFDRGGAPLAQAAE</sequence>
<dbReference type="Gene3D" id="3.40.920.10">
    <property type="entry name" value="Pyruvate-ferredoxin oxidoreductase, PFOR, domain III"/>
    <property type="match status" value="1"/>
</dbReference>
<dbReference type="EMBL" id="FNQM01000006">
    <property type="protein sequence ID" value="SEA51715.1"/>
    <property type="molecule type" value="Genomic_DNA"/>
</dbReference>
<dbReference type="InterPro" id="IPR002880">
    <property type="entry name" value="Pyrv_Fd/Flavodoxin_OxRdtase_N"/>
</dbReference>
<evidence type="ECO:0000313" key="9">
    <source>
        <dbReference type="Proteomes" id="UP000198703"/>
    </source>
</evidence>
<name>A0A1H4BU57_9RHOB</name>
<keyword evidence="3" id="KW-0249">Electron transport</keyword>
<dbReference type="InterPro" id="IPR002869">
    <property type="entry name" value="Pyrv_flavodox_OxRed_cen"/>
</dbReference>
<keyword evidence="4" id="KW-0560">Oxidoreductase</keyword>
<dbReference type="GO" id="GO:0044281">
    <property type="term" value="P:small molecule metabolic process"/>
    <property type="evidence" value="ECO:0007669"/>
    <property type="project" value="UniProtKB-ARBA"/>
</dbReference>
<dbReference type="InterPro" id="IPR019752">
    <property type="entry name" value="Pyrv/ketoisovalerate_OxRed_cat"/>
</dbReference>
<dbReference type="CDD" id="cd07034">
    <property type="entry name" value="TPP_PYR_PFOR_IOR-alpha_like"/>
    <property type="match status" value="1"/>
</dbReference>
<dbReference type="PANTHER" id="PTHR48084:SF3">
    <property type="entry name" value="SUBUNIT OF PYRUVATE:FLAVODOXIN OXIDOREDUCTASE"/>
    <property type="match status" value="1"/>
</dbReference>
<evidence type="ECO:0000256" key="6">
    <source>
        <dbReference type="ARBA" id="ARBA00023014"/>
    </source>
</evidence>
<protein>
    <submittedName>
        <fullName evidence="8">Indolepyruvate ferredoxin oxidoreductase</fullName>
    </submittedName>
</protein>
<dbReference type="Pfam" id="PF20169">
    <property type="entry name" value="DUF6537"/>
    <property type="match status" value="1"/>
</dbReference>
<reference evidence="8 9" key="1">
    <citation type="submission" date="2016-10" db="EMBL/GenBank/DDBJ databases">
        <authorList>
            <person name="de Groot N.N."/>
        </authorList>
    </citation>
    <scope>NUCLEOTIDE SEQUENCE [LARGE SCALE GENOMIC DNA]</scope>
    <source>
        <strain evidence="8 9">DSM 15345</strain>
    </source>
</reference>
<keyword evidence="2" id="KW-0479">Metal-binding</keyword>
<dbReference type="GO" id="GO:0045333">
    <property type="term" value="P:cellular respiration"/>
    <property type="evidence" value="ECO:0007669"/>
    <property type="project" value="UniProtKB-ARBA"/>
</dbReference>
<dbReference type="InterPro" id="IPR051457">
    <property type="entry name" value="2-oxoacid:Fd_oxidoreductase"/>
</dbReference>
<dbReference type="InterPro" id="IPR011766">
    <property type="entry name" value="TPP_enzyme_TPP-bd"/>
</dbReference>
<dbReference type="InterPro" id="IPR046667">
    <property type="entry name" value="DUF6537"/>
</dbReference>
<dbReference type="OrthoDB" id="9803617at2"/>
<keyword evidence="2" id="KW-0004">4Fe-4S</keyword>
<dbReference type="Gene3D" id="3.40.50.970">
    <property type="match status" value="2"/>
</dbReference>
<dbReference type="InterPro" id="IPR029061">
    <property type="entry name" value="THDP-binding"/>
</dbReference>
<keyword evidence="8" id="KW-0670">Pyruvate</keyword>
<evidence type="ECO:0000256" key="4">
    <source>
        <dbReference type="ARBA" id="ARBA00023002"/>
    </source>
</evidence>
<keyword evidence="5" id="KW-0408">Iron</keyword>
<organism evidence="8 9">
    <name type="scientific">Rubrimonas cliftonensis</name>
    <dbReference type="NCBI Taxonomy" id="89524"/>
    <lineage>
        <taxon>Bacteria</taxon>
        <taxon>Pseudomonadati</taxon>
        <taxon>Pseudomonadota</taxon>
        <taxon>Alphaproteobacteria</taxon>
        <taxon>Rhodobacterales</taxon>
        <taxon>Paracoccaceae</taxon>
        <taxon>Rubrimonas</taxon>
    </lineage>
</organism>
<proteinExistence type="predicted"/>
<keyword evidence="6" id="KW-0411">Iron-sulfur</keyword>
<accession>A0A1H4BU57</accession>
<dbReference type="GO" id="GO:0030976">
    <property type="term" value="F:thiamine pyrophosphate binding"/>
    <property type="evidence" value="ECO:0007669"/>
    <property type="project" value="InterPro"/>
</dbReference>
<evidence type="ECO:0000256" key="3">
    <source>
        <dbReference type="ARBA" id="ARBA00022982"/>
    </source>
</evidence>
<dbReference type="NCBIfam" id="NF009588">
    <property type="entry name" value="PRK13029.1"/>
    <property type="match status" value="1"/>
</dbReference>
<dbReference type="AlphaFoldDB" id="A0A1H4BU57"/>
<dbReference type="InterPro" id="IPR017896">
    <property type="entry name" value="4Fe4S_Fe-S-bd"/>
</dbReference>
<dbReference type="Pfam" id="PF01558">
    <property type="entry name" value="POR"/>
    <property type="match status" value="1"/>
</dbReference>
<dbReference type="SUPFAM" id="SSF52922">
    <property type="entry name" value="TK C-terminal domain-like"/>
    <property type="match status" value="1"/>
</dbReference>
<feature type="domain" description="4Fe-4S ferredoxin-type" evidence="7">
    <location>
        <begin position="624"/>
        <end position="645"/>
    </location>
</feature>
<dbReference type="PROSITE" id="PS51379">
    <property type="entry name" value="4FE4S_FER_2"/>
    <property type="match status" value="1"/>
</dbReference>
<keyword evidence="1" id="KW-0813">Transport</keyword>
<dbReference type="Proteomes" id="UP000198703">
    <property type="component" value="Unassembled WGS sequence"/>
</dbReference>
<dbReference type="GO" id="GO:0016625">
    <property type="term" value="F:oxidoreductase activity, acting on the aldehyde or oxo group of donors, iron-sulfur protein as acceptor"/>
    <property type="evidence" value="ECO:0007669"/>
    <property type="project" value="UniProtKB-ARBA"/>
</dbReference>
<gene>
    <name evidence="8" type="ORF">SAMN05444370_10646</name>
</gene>
<evidence type="ECO:0000256" key="1">
    <source>
        <dbReference type="ARBA" id="ARBA00022448"/>
    </source>
</evidence>
<dbReference type="SUPFAM" id="SSF52518">
    <property type="entry name" value="Thiamin diphosphate-binding fold (THDP-binding)"/>
    <property type="match status" value="2"/>
</dbReference>
<dbReference type="Pfam" id="PF02775">
    <property type="entry name" value="TPP_enzyme_C"/>
    <property type="match status" value="1"/>
</dbReference>
<dbReference type="NCBIfam" id="NF009589">
    <property type="entry name" value="PRK13030.1"/>
    <property type="match status" value="1"/>
</dbReference>
<evidence type="ECO:0000259" key="7">
    <source>
        <dbReference type="PROSITE" id="PS51379"/>
    </source>
</evidence>
<evidence type="ECO:0000313" key="8">
    <source>
        <dbReference type="EMBL" id="SEA51715.1"/>
    </source>
</evidence>
<dbReference type="GO" id="GO:0051539">
    <property type="term" value="F:4 iron, 4 sulfur cluster binding"/>
    <property type="evidence" value="ECO:0007669"/>
    <property type="project" value="UniProtKB-KW"/>
</dbReference>